<evidence type="ECO:0000256" key="2">
    <source>
        <dbReference type="ARBA" id="ARBA00022898"/>
    </source>
</evidence>
<comment type="caution">
    <text evidence="4">The sequence shown here is derived from an EMBL/GenBank/DDBJ whole genome shotgun (WGS) entry which is preliminary data.</text>
</comment>
<name>A0A2K4FFV5_9STAP</name>
<feature type="domain" description="Aminotransferase class V" evidence="3">
    <location>
        <begin position="2"/>
        <end position="362"/>
    </location>
</feature>
<keyword evidence="2" id="KW-0663">Pyridoxal phosphate</keyword>
<dbReference type="RefSeq" id="WP_103371471.1">
    <property type="nucleotide sequence ID" value="NZ_CBCRVO010000001.1"/>
</dbReference>
<evidence type="ECO:0000259" key="3">
    <source>
        <dbReference type="Pfam" id="PF00266"/>
    </source>
</evidence>
<dbReference type="EMBL" id="PPPX01000001">
    <property type="protein sequence ID" value="POA10219.1"/>
    <property type="molecule type" value="Genomic_DNA"/>
</dbReference>
<dbReference type="PANTHER" id="PTHR11601:SF50">
    <property type="entry name" value="CYSTEINE DESULFURASE ISCS 2-RELATED"/>
    <property type="match status" value="1"/>
</dbReference>
<evidence type="ECO:0000313" key="5">
    <source>
        <dbReference type="Proteomes" id="UP000242712"/>
    </source>
</evidence>
<dbReference type="GO" id="GO:0008483">
    <property type="term" value="F:transaminase activity"/>
    <property type="evidence" value="ECO:0007669"/>
    <property type="project" value="UniProtKB-KW"/>
</dbReference>
<dbReference type="InterPro" id="IPR000192">
    <property type="entry name" value="Aminotrans_V_dom"/>
</dbReference>
<dbReference type="AlphaFoldDB" id="A0A2K4FFV5"/>
<dbReference type="SUPFAM" id="SSF53383">
    <property type="entry name" value="PLP-dependent transferases"/>
    <property type="match status" value="1"/>
</dbReference>
<comment type="cofactor">
    <cofactor evidence="1">
        <name>pyridoxal 5'-phosphate</name>
        <dbReference type="ChEBI" id="CHEBI:597326"/>
    </cofactor>
</comment>
<reference evidence="4 5" key="1">
    <citation type="submission" date="2017-08" db="EMBL/GenBank/DDBJ databases">
        <title>Draft genome sequences of 64 type strains of genus Staph aureus.</title>
        <authorList>
            <person name="Cole K."/>
            <person name="Golubchik T."/>
            <person name="Russell J."/>
            <person name="Foster D."/>
            <person name="Llewelyn M."/>
            <person name="Wilson D."/>
            <person name="Crook D."/>
            <person name="Paul J."/>
        </authorList>
    </citation>
    <scope>NUCLEOTIDE SEQUENCE [LARGE SCALE GENOMIC DNA]</scope>
    <source>
        <strain evidence="4 5">DSM 29875</strain>
    </source>
</reference>
<dbReference type="Pfam" id="PF00266">
    <property type="entry name" value="Aminotran_5"/>
    <property type="match status" value="1"/>
</dbReference>
<dbReference type="PANTHER" id="PTHR11601">
    <property type="entry name" value="CYSTEINE DESULFURYLASE FAMILY MEMBER"/>
    <property type="match status" value="1"/>
</dbReference>
<dbReference type="GeneID" id="98297813"/>
<dbReference type="InterPro" id="IPR016454">
    <property type="entry name" value="Cysteine_dSase"/>
</dbReference>
<dbReference type="Gene3D" id="1.10.260.50">
    <property type="match status" value="1"/>
</dbReference>
<dbReference type="Proteomes" id="UP000242712">
    <property type="component" value="Unassembled WGS sequence"/>
</dbReference>
<keyword evidence="4" id="KW-0808">Transferase</keyword>
<dbReference type="InterPro" id="IPR015422">
    <property type="entry name" value="PyrdxlP-dep_Trfase_small"/>
</dbReference>
<dbReference type="InterPro" id="IPR015424">
    <property type="entry name" value="PyrdxlP-dep_Trfase"/>
</dbReference>
<evidence type="ECO:0000313" key="4">
    <source>
        <dbReference type="EMBL" id="POA10219.1"/>
    </source>
</evidence>
<dbReference type="Gene3D" id="3.40.640.10">
    <property type="entry name" value="Type I PLP-dependent aspartate aminotransferase-like (Major domain)"/>
    <property type="match status" value="1"/>
</dbReference>
<accession>A0A2K4FFV5</accession>
<organism evidence="4 5">
    <name type="scientific">Staphylococcus argensis</name>
    <dbReference type="NCBI Taxonomy" id="1607738"/>
    <lineage>
        <taxon>Bacteria</taxon>
        <taxon>Bacillati</taxon>
        <taxon>Bacillota</taxon>
        <taxon>Bacilli</taxon>
        <taxon>Bacillales</taxon>
        <taxon>Staphylococcaceae</taxon>
        <taxon>Staphylococcus</taxon>
    </lineage>
</organism>
<proteinExistence type="predicted"/>
<dbReference type="PIRSF" id="PIRSF005572">
    <property type="entry name" value="NifS"/>
    <property type="match status" value="1"/>
</dbReference>
<dbReference type="Gene3D" id="3.90.1150.10">
    <property type="entry name" value="Aspartate Aminotransferase, domain 1"/>
    <property type="match status" value="1"/>
</dbReference>
<evidence type="ECO:0000256" key="1">
    <source>
        <dbReference type="ARBA" id="ARBA00001933"/>
    </source>
</evidence>
<gene>
    <name evidence="4" type="ORF">CD039_05565</name>
</gene>
<keyword evidence="4" id="KW-0032">Aminotransferase</keyword>
<dbReference type="InterPro" id="IPR015421">
    <property type="entry name" value="PyrdxlP-dep_Trfase_major"/>
</dbReference>
<protein>
    <submittedName>
        <fullName evidence="4">Aminotransferase</fullName>
    </submittedName>
</protein>
<dbReference type="OrthoDB" id="9808002at2"/>
<sequence length="378" mass="41459">MIYLDNAATTAPNEDVLQAYLQANQSVYYNPNSPHKAGLQAAQLLEQSKSQINQILNLNDEFDIIFTSGATESNNMALKGLAYRKKDSAPVIITSLLEHPSVLEVVRALGGEGFTVKYCNVTREGRLDIEHLKSLMSSEVGLVTCMQVNNIMGQRQPVREVAEIVAAYPKAFLHVDAVQAVGKVPLETEGVESISVSGHKFNGLKGQGLLLIRNKHHLEPIIQGGGQEYGLRSGTVNLPMDIAIVKALKANVQNMDENYTRVQSLSDELRQFIARYPGVYLNTPEGAIPHILNIGFPGVKGEVLVNAFSQHGVMISTTSACSSKQSKLNEVLLAMHIDETRIEGSIRVSLGNKTTEADIEQFKEAFDSVYQEVKELLR</sequence>
<keyword evidence="5" id="KW-1185">Reference proteome</keyword>